<proteinExistence type="predicted"/>
<organism evidence="2">
    <name type="scientific">uncultured Caudovirales phage</name>
    <dbReference type="NCBI Taxonomy" id="2100421"/>
    <lineage>
        <taxon>Viruses</taxon>
        <taxon>Duplodnaviria</taxon>
        <taxon>Heunggongvirae</taxon>
        <taxon>Uroviricota</taxon>
        <taxon>Caudoviricetes</taxon>
        <taxon>Peduoviridae</taxon>
        <taxon>Maltschvirus</taxon>
        <taxon>Maltschvirus maltsch</taxon>
    </lineage>
</organism>
<feature type="domain" description="HNH" evidence="1">
    <location>
        <begin position="253"/>
        <end position="284"/>
    </location>
</feature>
<dbReference type="CDD" id="cd00085">
    <property type="entry name" value="HNHc"/>
    <property type="match status" value="1"/>
</dbReference>
<dbReference type="Gene3D" id="1.10.30.50">
    <property type="match status" value="1"/>
</dbReference>
<gene>
    <name evidence="2" type="ORF">UFOVP46_109</name>
</gene>
<accession>A0A6J5KRI0</accession>
<evidence type="ECO:0000259" key="1">
    <source>
        <dbReference type="Pfam" id="PF01844"/>
    </source>
</evidence>
<name>A0A6J5KRI0_9CAUD</name>
<dbReference type="Pfam" id="PF01844">
    <property type="entry name" value="HNH"/>
    <property type="match status" value="1"/>
</dbReference>
<reference evidence="2" key="1">
    <citation type="submission" date="2020-04" db="EMBL/GenBank/DDBJ databases">
        <authorList>
            <person name="Chiriac C."/>
            <person name="Salcher M."/>
            <person name="Ghai R."/>
            <person name="Kavagutti S V."/>
        </authorList>
    </citation>
    <scope>NUCLEOTIDE SEQUENCE</scope>
</reference>
<protein>
    <submittedName>
        <fullName evidence="2">HNHc domain containing protein</fullName>
    </submittedName>
</protein>
<dbReference type="GO" id="GO:0004519">
    <property type="term" value="F:endonuclease activity"/>
    <property type="evidence" value="ECO:0007669"/>
    <property type="project" value="InterPro"/>
</dbReference>
<sequence>MKVESVIRDKCGTEAGYKLHNRANPKEIVCQDCRDAHNVWRRDFHARNPDKNKQYGTKYRTENRELVRERGRKYYKPVPVDVKFEKRLVRIAKRAIKYEWLEAYPTPEYLAKKEATRLKNLEYGAVKRAQPGYKEALAASGKLYREKNKEAIQARARKRRLDNYEAFQKRQREYYEANKEHIRDMNKLWRAANPSKRREAERRSRARHFNVEYEYYTEQQVYELYGHTCYLCGTEIDMMATRIIGQPGWEQGYHLEHVVPLSRGGADTLDNVRPSHGVCNLRKGTLLLEEFDTPAIAL</sequence>
<evidence type="ECO:0000313" key="2">
    <source>
        <dbReference type="EMBL" id="CAB4123862.1"/>
    </source>
</evidence>
<dbReference type="InterPro" id="IPR003615">
    <property type="entry name" value="HNH_nuc"/>
</dbReference>
<dbReference type="GO" id="GO:0003676">
    <property type="term" value="F:nucleic acid binding"/>
    <property type="evidence" value="ECO:0007669"/>
    <property type="project" value="InterPro"/>
</dbReference>
<dbReference type="GO" id="GO:0008270">
    <property type="term" value="F:zinc ion binding"/>
    <property type="evidence" value="ECO:0007669"/>
    <property type="project" value="InterPro"/>
</dbReference>
<dbReference type="InterPro" id="IPR002711">
    <property type="entry name" value="HNH"/>
</dbReference>
<dbReference type="EMBL" id="LR796174">
    <property type="protein sequence ID" value="CAB4123862.1"/>
    <property type="molecule type" value="Genomic_DNA"/>
</dbReference>